<organism evidence="3 4">
    <name type="scientific">Dyadobacter sandarakinus</name>
    <dbReference type="NCBI Taxonomy" id="2747268"/>
    <lineage>
        <taxon>Bacteria</taxon>
        <taxon>Pseudomonadati</taxon>
        <taxon>Bacteroidota</taxon>
        <taxon>Cytophagia</taxon>
        <taxon>Cytophagales</taxon>
        <taxon>Spirosomataceae</taxon>
        <taxon>Dyadobacter</taxon>
    </lineage>
</organism>
<keyword evidence="4" id="KW-1185">Reference proteome</keyword>
<evidence type="ECO:0000313" key="4">
    <source>
        <dbReference type="Proteomes" id="UP000612680"/>
    </source>
</evidence>
<dbReference type="CDD" id="cd04662">
    <property type="entry name" value="NUDIX_Hydrolase"/>
    <property type="match status" value="1"/>
</dbReference>
<gene>
    <name evidence="3" type="ORF">HWI92_08835</name>
</gene>
<reference evidence="3 4" key="1">
    <citation type="submission" date="2020-06" db="EMBL/GenBank/DDBJ databases">
        <title>Dyadobacter sandarakinus sp. nov., isolated from the soil of the Arctic Yellow River Station.</title>
        <authorList>
            <person name="Zhang Y."/>
            <person name="Peng F."/>
        </authorList>
    </citation>
    <scope>NUCLEOTIDE SEQUENCE [LARGE SCALE GENOMIC DNA]</scope>
    <source>
        <strain evidence="3 4">Q3-56</strain>
    </source>
</reference>
<protein>
    <submittedName>
        <fullName evidence="3">NUDIX domain-containing protein</fullName>
    </submittedName>
</protein>
<dbReference type="Proteomes" id="UP000612680">
    <property type="component" value="Chromosome"/>
</dbReference>
<dbReference type="InterPro" id="IPR015797">
    <property type="entry name" value="NUDIX_hydrolase-like_dom_sf"/>
</dbReference>
<dbReference type="PROSITE" id="PS00893">
    <property type="entry name" value="NUDIX_BOX"/>
    <property type="match status" value="1"/>
</dbReference>
<dbReference type="SUPFAM" id="SSF55811">
    <property type="entry name" value="Nudix"/>
    <property type="match status" value="1"/>
</dbReference>
<keyword evidence="1" id="KW-0378">Hydrolase</keyword>
<dbReference type="PANTHER" id="PTHR21340">
    <property type="entry name" value="DIADENOSINE 5,5-P1,P4-TETRAPHOSPHATE PYROPHOSPHOHYDROLASE MUTT"/>
    <property type="match status" value="1"/>
</dbReference>
<dbReference type="InterPro" id="IPR051325">
    <property type="entry name" value="Nudix_hydrolase_domain"/>
</dbReference>
<evidence type="ECO:0000259" key="2">
    <source>
        <dbReference type="PROSITE" id="PS51462"/>
    </source>
</evidence>
<dbReference type="Pfam" id="PF00293">
    <property type="entry name" value="NUDIX"/>
    <property type="match status" value="1"/>
</dbReference>
<name>A0ABX7I628_9BACT</name>
<evidence type="ECO:0000256" key="1">
    <source>
        <dbReference type="ARBA" id="ARBA00022801"/>
    </source>
</evidence>
<dbReference type="InterPro" id="IPR000086">
    <property type="entry name" value="NUDIX_hydrolase_dom"/>
</dbReference>
<dbReference type="Gene3D" id="3.90.79.10">
    <property type="entry name" value="Nucleoside Triphosphate Pyrophosphohydrolase"/>
    <property type="match status" value="1"/>
</dbReference>
<dbReference type="InterPro" id="IPR020084">
    <property type="entry name" value="NUDIX_hydrolase_CS"/>
</dbReference>
<proteinExistence type="predicted"/>
<feature type="domain" description="Nudix hydrolase" evidence="2">
    <location>
        <begin position="1"/>
        <end position="149"/>
    </location>
</feature>
<dbReference type="RefSeq" id="WP_204662855.1">
    <property type="nucleotide sequence ID" value="NZ_CP056775.1"/>
</dbReference>
<dbReference type="EMBL" id="CP056775">
    <property type="protein sequence ID" value="QRR00997.1"/>
    <property type="molecule type" value="Genomic_DNA"/>
</dbReference>
<sequence length="152" mass="16755">MPRQSAGILLYRKTNNELEVLLVHPGGPFFVKKDLGSWTIPKGEYDDSEEALAAAQREFEEEIGSPVTGTFLPLGTIRQKGGKVIQAWAVEGDLDADAIVSNTFELAWPPKSGKVETYPEVDKAVWFSVAEAKTRINEKQAELIDRLVALVV</sequence>
<accession>A0ABX7I628</accession>
<evidence type="ECO:0000313" key="3">
    <source>
        <dbReference type="EMBL" id="QRR00997.1"/>
    </source>
</evidence>
<dbReference type="PROSITE" id="PS51462">
    <property type="entry name" value="NUDIX"/>
    <property type="match status" value="1"/>
</dbReference>
<dbReference type="PANTHER" id="PTHR21340:SF7">
    <property type="entry name" value="NUDIX HYDROLASE DOMAIN-CONTAINING PROTEIN"/>
    <property type="match status" value="1"/>
</dbReference>